<dbReference type="AlphaFoldDB" id="E1IEZ5"/>
<dbReference type="InterPro" id="IPR011053">
    <property type="entry name" value="Single_hybrid_motif"/>
</dbReference>
<dbReference type="Proteomes" id="UP000054010">
    <property type="component" value="Unassembled WGS sequence"/>
</dbReference>
<evidence type="ECO:0000256" key="2">
    <source>
        <dbReference type="ARBA" id="ARBA00007317"/>
    </source>
</evidence>
<comment type="caution">
    <text evidence="7">The sequence shown here is derived from an EMBL/GenBank/DDBJ whole genome shotgun (WGS) entry which is preliminary data.</text>
</comment>
<feature type="domain" description="Lipoyl-binding" evidence="5">
    <location>
        <begin position="1"/>
        <end position="76"/>
    </location>
</feature>
<dbReference type="InterPro" id="IPR036625">
    <property type="entry name" value="E3-bd_dom_sf"/>
</dbReference>
<organism evidence="7 8">
    <name type="scientific">Oscillochloris trichoides DG-6</name>
    <dbReference type="NCBI Taxonomy" id="765420"/>
    <lineage>
        <taxon>Bacteria</taxon>
        <taxon>Bacillati</taxon>
        <taxon>Chloroflexota</taxon>
        <taxon>Chloroflexia</taxon>
        <taxon>Chloroflexales</taxon>
        <taxon>Chloroflexineae</taxon>
        <taxon>Oscillochloridaceae</taxon>
        <taxon>Oscillochloris</taxon>
    </lineage>
</organism>
<dbReference type="EMBL" id="ADVR01000078">
    <property type="protein sequence ID" value="EFO80240.1"/>
    <property type="molecule type" value="Genomic_DNA"/>
</dbReference>
<dbReference type="Gene3D" id="3.30.559.10">
    <property type="entry name" value="Chloramphenicol acetyltransferase-like domain"/>
    <property type="match status" value="1"/>
</dbReference>
<dbReference type="InterPro" id="IPR001078">
    <property type="entry name" value="2-oxoacid_DH_actylTfrase"/>
</dbReference>
<dbReference type="eggNOG" id="COG0508">
    <property type="taxonomic scope" value="Bacteria"/>
</dbReference>
<proteinExistence type="inferred from homology"/>
<evidence type="ECO:0000313" key="7">
    <source>
        <dbReference type="EMBL" id="EFO80240.1"/>
    </source>
</evidence>
<dbReference type="Pfam" id="PF00364">
    <property type="entry name" value="Biotin_lipoyl"/>
    <property type="match status" value="1"/>
</dbReference>
<comment type="cofactor">
    <cofactor evidence="1 4">
        <name>(R)-lipoate</name>
        <dbReference type="ChEBI" id="CHEBI:83088"/>
    </cofactor>
</comment>
<evidence type="ECO:0000259" key="5">
    <source>
        <dbReference type="PROSITE" id="PS50968"/>
    </source>
</evidence>
<dbReference type="InterPro" id="IPR000089">
    <property type="entry name" value="Biotin_lipoyl"/>
</dbReference>
<dbReference type="PROSITE" id="PS50968">
    <property type="entry name" value="BIOTINYL_LIPOYL"/>
    <property type="match status" value="1"/>
</dbReference>
<evidence type="ECO:0000313" key="8">
    <source>
        <dbReference type="Proteomes" id="UP000054010"/>
    </source>
</evidence>
<reference evidence="7 8" key="1">
    <citation type="journal article" date="2011" name="J. Bacteriol.">
        <title>Draft genome sequence of the anoxygenic filamentous phototrophic bacterium Oscillochloris trichoides subsp. DG-6.</title>
        <authorList>
            <person name="Kuznetsov B.B."/>
            <person name="Ivanovsky R.N."/>
            <person name="Keppen O.I."/>
            <person name="Sukhacheva M.V."/>
            <person name="Bumazhkin B.K."/>
            <person name="Patutina E.O."/>
            <person name="Beletsky A.V."/>
            <person name="Mardanov A.V."/>
            <person name="Baslerov R.V."/>
            <person name="Panteleeva A.N."/>
            <person name="Kolganova T.V."/>
            <person name="Ravin N.V."/>
            <person name="Skryabin K.G."/>
        </authorList>
    </citation>
    <scope>NUCLEOTIDE SEQUENCE [LARGE SCALE GENOMIC DNA]</scope>
    <source>
        <strain evidence="7 8">DG-6</strain>
    </source>
</reference>
<dbReference type="PANTHER" id="PTHR23151:SF90">
    <property type="entry name" value="DIHYDROLIPOYLLYSINE-RESIDUE ACETYLTRANSFERASE COMPONENT OF PYRUVATE DEHYDROGENASE COMPLEX, MITOCHONDRIAL-RELATED"/>
    <property type="match status" value="1"/>
</dbReference>
<keyword evidence="4" id="KW-0808">Transferase</keyword>
<dbReference type="STRING" id="765420.OSCT_1896"/>
<dbReference type="PANTHER" id="PTHR23151">
    <property type="entry name" value="DIHYDROLIPOAMIDE ACETYL/SUCCINYL-TRANSFERASE-RELATED"/>
    <property type="match status" value="1"/>
</dbReference>
<dbReference type="InterPro" id="IPR023213">
    <property type="entry name" value="CAT-like_dom_sf"/>
</dbReference>
<dbReference type="Pfam" id="PF02817">
    <property type="entry name" value="E3_binding"/>
    <property type="match status" value="1"/>
</dbReference>
<protein>
    <recommendedName>
        <fullName evidence="4">Dihydrolipoamide acetyltransferase component of pyruvate dehydrogenase complex</fullName>
        <ecNumber evidence="4">2.3.1.-</ecNumber>
    </recommendedName>
</protein>
<keyword evidence="3 4" id="KW-0450">Lipoyl</keyword>
<evidence type="ECO:0000256" key="3">
    <source>
        <dbReference type="ARBA" id="ARBA00022823"/>
    </source>
</evidence>
<dbReference type="CDD" id="cd06849">
    <property type="entry name" value="lipoyl_domain"/>
    <property type="match status" value="1"/>
</dbReference>
<dbReference type="GO" id="GO:0045254">
    <property type="term" value="C:pyruvate dehydrogenase complex"/>
    <property type="evidence" value="ECO:0007669"/>
    <property type="project" value="InterPro"/>
</dbReference>
<sequence>MAEVTMPRLSDTMSEGTVGRWLKQLGEPVAVGEIIAEIETDKATMELESFDAGKLQQIVVPAGQTVPIGTVIAYIGEGEVVATPPPAPTAPTVATATPRIAPSTASHNGVSHERVKASPLARQIAKQKGIDLHTISGSGPGGRVVKQDVEQYVAPAEQQVPSSGAPMSRMRQAIARTMSASKPGIPHMYLTMEIAMDAAVALREQIRTTGVKVSLNDMVVKAAALALRTVPALNASYQNDANGQPAILSHTAINIGVAVALTDGLVAPVVRDADSKPLSVVSSEIHTMAHRAREGKIKQHELEGATFQVTSLGMYGISEFGSIITPPQAASLAVAAVRKVPVVRHDQIVIGQVMNVTLSADHRVVDGAIGAAYLKELKRLLEAPLSIIV</sequence>
<dbReference type="InterPro" id="IPR045257">
    <property type="entry name" value="E2/Pdx1"/>
</dbReference>
<evidence type="ECO:0000256" key="1">
    <source>
        <dbReference type="ARBA" id="ARBA00001938"/>
    </source>
</evidence>
<dbReference type="PROSITE" id="PS51826">
    <property type="entry name" value="PSBD"/>
    <property type="match status" value="1"/>
</dbReference>
<dbReference type="Pfam" id="PF00198">
    <property type="entry name" value="2-oxoacid_dh"/>
    <property type="match status" value="1"/>
</dbReference>
<accession>E1IEZ5</accession>
<evidence type="ECO:0000259" key="6">
    <source>
        <dbReference type="PROSITE" id="PS51826"/>
    </source>
</evidence>
<dbReference type="InterPro" id="IPR003016">
    <property type="entry name" value="2-oxoA_DH_lipoyl-BS"/>
</dbReference>
<dbReference type="OrthoDB" id="9805770at2"/>
<comment type="similarity">
    <text evidence="2 4">Belongs to the 2-oxoacid dehydrogenase family.</text>
</comment>
<evidence type="ECO:0000256" key="4">
    <source>
        <dbReference type="RuleBase" id="RU003423"/>
    </source>
</evidence>
<dbReference type="GO" id="GO:0016746">
    <property type="term" value="F:acyltransferase activity"/>
    <property type="evidence" value="ECO:0007669"/>
    <property type="project" value="UniProtKB-KW"/>
</dbReference>
<dbReference type="SUPFAM" id="SSF51230">
    <property type="entry name" value="Single hybrid motif"/>
    <property type="match status" value="1"/>
</dbReference>
<dbReference type="PROSITE" id="PS00189">
    <property type="entry name" value="LIPOYL"/>
    <property type="match status" value="1"/>
</dbReference>
<feature type="domain" description="Peripheral subunit-binding (PSBD)" evidence="6">
    <location>
        <begin position="116"/>
        <end position="153"/>
    </location>
</feature>
<name>E1IEZ5_9CHLR</name>
<dbReference type="InterPro" id="IPR004167">
    <property type="entry name" value="PSBD"/>
</dbReference>
<dbReference type="Gene3D" id="2.40.50.100">
    <property type="match status" value="1"/>
</dbReference>
<dbReference type="EC" id="2.3.1.-" evidence="4"/>
<dbReference type="HOGENOM" id="CLU_016733_10_2_0"/>
<dbReference type="GO" id="GO:0006086">
    <property type="term" value="P:pyruvate decarboxylation to acetyl-CoA"/>
    <property type="evidence" value="ECO:0007669"/>
    <property type="project" value="InterPro"/>
</dbReference>
<dbReference type="SUPFAM" id="SSF47005">
    <property type="entry name" value="Peripheral subunit-binding domain of 2-oxo acid dehydrogenase complex"/>
    <property type="match status" value="1"/>
</dbReference>
<keyword evidence="4" id="KW-0012">Acyltransferase</keyword>
<keyword evidence="8" id="KW-1185">Reference proteome</keyword>
<dbReference type="Gene3D" id="4.10.320.10">
    <property type="entry name" value="E3-binding domain"/>
    <property type="match status" value="1"/>
</dbReference>
<gene>
    <name evidence="7" type="ORF">OSCT_1896</name>
</gene>
<dbReference type="SUPFAM" id="SSF52777">
    <property type="entry name" value="CoA-dependent acyltransferases"/>
    <property type="match status" value="1"/>
</dbReference>